<name>A0ABP0GCT2_CLALP</name>
<sequence>MGDFLQTLTRALFLQPPPQRRAFPSFYPCNMERAADRPRFGKVIKIIGRTGSQGQCTQLENEKVCHVR</sequence>
<evidence type="ECO:0000313" key="1">
    <source>
        <dbReference type="EMBL" id="CAK8689602.1"/>
    </source>
</evidence>
<protein>
    <recommendedName>
        <fullName evidence="3">40S ribosomal protein S28</fullName>
    </recommendedName>
</protein>
<evidence type="ECO:0000313" key="2">
    <source>
        <dbReference type="Proteomes" id="UP001642483"/>
    </source>
</evidence>
<evidence type="ECO:0008006" key="3">
    <source>
        <dbReference type="Google" id="ProtNLM"/>
    </source>
</evidence>
<dbReference type="Gene3D" id="2.40.50.140">
    <property type="entry name" value="Nucleic acid-binding proteins"/>
    <property type="match status" value="1"/>
</dbReference>
<comment type="caution">
    <text evidence="1">The sequence shown here is derived from an EMBL/GenBank/DDBJ whole genome shotgun (WGS) entry which is preliminary data.</text>
</comment>
<gene>
    <name evidence="1" type="ORF">CVLEPA_LOCUS21580</name>
</gene>
<accession>A0ABP0GCT2</accession>
<dbReference type="InterPro" id="IPR012340">
    <property type="entry name" value="NA-bd_OB-fold"/>
</dbReference>
<organism evidence="1 2">
    <name type="scientific">Clavelina lepadiformis</name>
    <name type="common">Light-bulb sea squirt</name>
    <name type="synonym">Ascidia lepadiformis</name>
    <dbReference type="NCBI Taxonomy" id="159417"/>
    <lineage>
        <taxon>Eukaryota</taxon>
        <taxon>Metazoa</taxon>
        <taxon>Chordata</taxon>
        <taxon>Tunicata</taxon>
        <taxon>Ascidiacea</taxon>
        <taxon>Aplousobranchia</taxon>
        <taxon>Clavelinidae</taxon>
        <taxon>Clavelina</taxon>
    </lineage>
</organism>
<proteinExistence type="predicted"/>
<reference evidence="1 2" key="1">
    <citation type="submission" date="2024-02" db="EMBL/GenBank/DDBJ databases">
        <authorList>
            <person name="Daric V."/>
            <person name="Darras S."/>
        </authorList>
    </citation>
    <scope>NUCLEOTIDE SEQUENCE [LARGE SCALE GENOMIC DNA]</scope>
</reference>
<keyword evidence="2" id="KW-1185">Reference proteome</keyword>
<dbReference type="EMBL" id="CAWYQH010000108">
    <property type="protein sequence ID" value="CAK8689602.1"/>
    <property type="molecule type" value="Genomic_DNA"/>
</dbReference>
<dbReference type="Proteomes" id="UP001642483">
    <property type="component" value="Unassembled WGS sequence"/>
</dbReference>